<protein>
    <submittedName>
        <fullName evidence="3">Ppx/GppA family phosphatase</fullName>
    </submittedName>
</protein>
<dbReference type="Pfam" id="PF02541">
    <property type="entry name" value="Ppx-GppA"/>
    <property type="match status" value="1"/>
</dbReference>
<comment type="similarity">
    <text evidence="1">Belongs to the GppA/Ppx family.</text>
</comment>
<sequence length="312" mass="35571">MENFVILDIGSNSVRMAINQIESDGSYREVKRVKNDSRLSEGMGQEKLLRSAAMKRTISALQNFQDVYKDYPNAHVKVIATAAVRQANNQAAFLKQVRDTLGLQIKILSGNQEAYYDYLGVVNSIKTPNYILVDIGGASMELVFVQNHKKKNLISLPMGAVSLSEHYHLSSQISAADLFNAECYIQQELNRVFWLKWAYRYPLVLLGGATRALARINQHHQHLNRAHRLNHYQLKQHQVLKTFEMLVDRDNEQRKQISGLESDRADIIVGGLLPLVSIINRINSKQVIFADSGVREGLINEYLHHRKLNQKH</sequence>
<evidence type="ECO:0000259" key="2">
    <source>
        <dbReference type="Pfam" id="PF02541"/>
    </source>
</evidence>
<proteinExistence type="inferred from homology"/>
<dbReference type="AlphaFoldDB" id="A0A976RSK1"/>
<dbReference type="GO" id="GO:0016462">
    <property type="term" value="F:pyrophosphatase activity"/>
    <property type="evidence" value="ECO:0007669"/>
    <property type="project" value="TreeGrafter"/>
</dbReference>
<dbReference type="EMBL" id="CP093361">
    <property type="protein sequence ID" value="UQS87078.1"/>
    <property type="molecule type" value="Genomic_DNA"/>
</dbReference>
<organism evidence="3 4">
    <name type="scientific">Nicoliella spurrieriana</name>
    <dbReference type="NCBI Taxonomy" id="2925830"/>
    <lineage>
        <taxon>Bacteria</taxon>
        <taxon>Bacillati</taxon>
        <taxon>Bacillota</taxon>
        <taxon>Bacilli</taxon>
        <taxon>Lactobacillales</taxon>
        <taxon>Lactobacillaceae</taxon>
        <taxon>Nicoliella</taxon>
    </lineage>
</organism>
<gene>
    <name evidence="3" type="ORF">MOO44_02625</name>
</gene>
<dbReference type="RefSeq" id="WP_260116878.1">
    <property type="nucleotide sequence ID" value="NZ_CP093361.1"/>
</dbReference>
<evidence type="ECO:0000313" key="4">
    <source>
        <dbReference type="Proteomes" id="UP000831181"/>
    </source>
</evidence>
<dbReference type="PANTHER" id="PTHR30005">
    <property type="entry name" value="EXOPOLYPHOSPHATASE"/>
    <property type="match status" value="1"/>
</dbReference>
<keyword evidence="4" id="KW-1185">Reference proteome</keyword>
<dbReference type="InterPro" id="IPR050273">
    <property type="entry name" value="GppA/Ppx_hydrolase"/>
</dbReference>
<dbReference type="PANTHER" id="PTHR30005:SF0">
    <property type="entry name" value="RETROGRADE REGULATION PROTEIN 2"/>
    <property type="match status" value="1"/>
</dbReference>
<dbReference type="InterPro" id="IPR003695">
    <property type="entry name" value="Ppx_GppA_N"/>
</dbReference>
<dbReference type="CDD" id="cd24052">
    <property type="entry name" value="ASKHA_NBD_HpPPX-GppA-like"/>
    <property type="match status" value="1"/>
</dbReference>
<evidence type="ECO:0000313" key="3">
    <source>
        <dbReference type="EMBL" id="UQS87078.1"/>
    </source>
</evidence>
<reference evidence="3" key="1">
    <citation type="journal article" date="2022" name="Int. J. Syst. Evol. Microbiol.">
        <title>Apilactobacillus apisilvae sp. nov., Nicolia spurrieriana gen. nov. sp. nov., Bombilactobacillus folatiphilus sp. nov. and Bombilactobacillus thymidiniphilus sp. nov., four new lactic acid bacterial isolates from stingless bees Tetragonula carbonaria and Austroplebeia australis.</title>
        <authorList>
            <person name="Oliphant S.A."/>
            <person name="Watson-Haigh N.S."/>
            <person name="Sumby K.M."/>
            <person name="Gardner J."/>
            <person name="Groom S."/>
            <person name="Jiranek V."/>
        </authorList>
    </citation>
    <scope>NUCLEOTIDE SEQUENCE</scope>
    <source>
        <strain evidence="3">SGEP1_A5</strain>
    </source>
</reference>
<feature type="domain" description="Ppx/GppA phosphatase N-terminal" evidence="2">
    <location>
        <begin position="24"/>
        <end position="304"/>
    </location>
</feature>
<dbReference type="Gene3D" id="3.30.420.150">
    <property type="entry name" value="Exopolyphosphatase. Domain 2"/>
    <property type="match status" value="1"/>
</dbReference>
<dbReference type="Proteomes" id="UP000831181">
    <property type="component" value="Chromosome"/>
</dbReference>
<dbReference type="Gene3D" id="3.30.420.40">
    <property type="match status" value="1"/>
</dbReference>
<dbReference type="SUPFAM" id="SSF53067">
    <property type="entry name" value="Actin-like ATPase domain"/>
    <property type="match status" value="2"/>
</dbReference>
<dbReference type="InterPro" id="IPR043129">
    <property type="entry name" value="ATPase_NBD"/>
</dbReference>
<accession>A0A976RSK1</accession>
<evidence type="ECO:0000256" key="1">
    <source>
        <dbReference type="ARBA" id="ARBA00007125"/>
    </source>
</evidence>
<name>A0A976RSK1_9LACO</name>
<dbReference type="KEGG" id="lbe:MOO44_02625"/>